<organism evidence="2 3">
    <name type="scientific">Paenibacillus terrae</name>
    <dbReference type="NCBI Taxonomy" id="159743"/>
    <lineage>
        <taxon>Bacteria</taxon>
        <taxon>Bacillati</taxon>
        <taxon>Bacillota</taxon>
        <taxon>Bacilli</taxon>
        <taxon>Bacillales</taxon>
        <taxon>Paenibacillaceae</taxon>
        <taxon>Paenibacillus</taxon>
    </lineage>
</organism>
<dbReference type="PATRIC" id="fig|159743.3.peg.5866"/>
<feature type="domain" description="DUF4183" evidence="1">
    <location>
        <begin position="49"/>
        <end position="111"/>
    </location>
</feature>
<name>A0A0D7WUC3_9BACL</name>
<dbReference type="EMBL" id="JTHP01000088">
    <property type="protein sequence ID" value="KJD42755.1"/>
    <property type="molecule type" value="Genomic_DNA"/>
</dbReference>
<accession>A0A0D7WUC3</accession>
<gene>
    <name evidence="2" type="ORF">QD47_26430</name>
</gene>
<sequence>MPIIKPVFTAVATAPVASGGVITTTIAPTMTRFFAAIVAGDIGATETTILAGEFTDDAGAAITAFPAVTTADTLSVYINGVLQQSSLSTLTTASLVLDTIDVSVGVPVTVELVNFGSTTTTITTQPTISAPTVTITS</sequence>
<dbReference type="RefSeq" id="WP_044648914.1">
    <property type="nucleotide sequence ID" value="NZ_JTHP01000088.1"/>
</dbReference>
<proteinExistence type="predicted"/>
<evidence type="ECO:0000313" key="2">
    <source>
        <dbReference type="EMBL" id="KJD42755.1"/>
    </source>
</evidence>
<reference evidence="2 3" key="1">
    <citation type="submission" date="2014-11" db="EMBL/GenBank/DDBJ databases">
        <title>Draft Genome Sequences of Paenibacillus polymyxa NRRL B-30509 and Paenibacillus terrae NRRL B-30644, Strains from a Poultry Environment that Produce Tridecaptin A and Paenicidins.</title>
        <authorList>
            <person name="van Belkum M.J."/>
            <person name="Lohans C.T."/>
            <person name="Vederas J.C."/>
        </authorList>
    </citation>
    <scope>NUCLEOTIDE SEQUENCE [LARGE SCALE GENOMIC DNA]</scope>
    <source>
        <strain evidence="2 3">NRRL B-30644</strain>
    </source>
</reference>
<dbReference type="AlphaFoldDB" id="A0A0D7WUC3"/>
<keyword evidence="3" id="KW-1185">Reference proteome</keyword>
<comment type="caution">
    <text evidence="2">The sequence shown here is derived from an EMBL/GenBank/DDBJ whole genome shotgun (WGS) entry which is preliminary data.</text>
</comment>
<dbReference type="Pfam" id="PF13799">
    <property type="entry name" value="DUF4183"/>
    <property type="match status" value="1"/>
</dbReference>
<dbReference type="InterPro" id="IPR025237">
    <property type="entry name" value="DUF4183"/>
</dbReference>
<dbReference type="Proteomes" id="UP000032534">
    <property type="component" value="Unassembled WGS sequence"/>
</dbReference>
<protein>
    <recommendedName>
        <fullName evidence="1">DUF4183 domain-containing protein</fullName>
    </recommendedName>
</protein>
<evidence type="ECO:0000313" key="3">
    <source>
        <dbReference type="Proteomes" id="UP000032534"/>
    </source>
</evidence>
<dbReference type="OrthoDB" id="2623159at2"/>
<evidence type="ECO:0000259" key="1">
    <source>
        <dbReference type="Pfam" id="PF13799"/>
    </source>
</evidence>